<evidence type="ECO:0000256" key="2">
    <source>
        <dbReference type="ARBA" id="ARBA00004647"/>
    </source>
</evidence>
<dbReference type="InterPro" id="IPR017441">
    <property type="entry name" value="Protein_kinase_ATP_BS"/>
</dbReference>
<dbReference type="SMART" id="SM00220">
    <property type="entry name" value="S_TKc"/>
    <property type="match status" value="1"/>
</dbReference>
<dbReference type="InterPro" id="IPR011528">
    <property type="entry name" value="NERD"/>
</dbReference>
<keyword evidence="10" id="KW-0963">Cytoplasm</keyword>
<organism evidence="14 15">
    <name type="scientific">Micromonospora tulbaghiae</name>
    <dbReference type="NCBI Taxonomy" id="479978"/>
    <lineage>
        <taxon>Bacteria</taxon>
        <taxon>Bacillati</taxon>
        <taxon>Actinomycetota</taxon>
        <taxon>Actinomycetes</taxon>
        <taxon>Micromonosporales</taxon>
        <taxon>Micromonosporaceae</taxon>
        <taxon>Micromonospora</taxon>
    </lineage>
</organism>
<evidence type="ECO:0000256" key="6">
    <source>
        <dbReference type="ARBA" id="ARBA00022679"/>
    </source>
</evidence>
<keyword evidence="10" id="KW-0206">Cytoskeleton</keyword>
<dbReference type="Proteomes" id="UP000669887">
    <property type="component" value="Unassembled WGS sequence"/>
</dbReference>
<evidence type="ECO:0000256" key="3">
    <source>
        <dbReference type="ARBA" id="ARBA00010886"/>
    </source>
</evidence>
<dbReference type="SUPFAM" id="SSF47789">
    <property type="entry name" value="C-terminal domain of RNA polymerase alpha subunit"/>
    <property type="match status" value="1"/>
</dbReference>
<evidence type="ECO:0000256" key="5">
    <source>
        <dbReference type="ARBA" id="ARBA00022527"/>
    </source>
</evidence>
<name>A0AAW4JSD6_9ACTN</name>
<dbReference type="InterPro" id="IPR000719">
    <property type="entry name" value="Prot_kinase_dom"/>
</dbReference>
<dbReference type="EMBL" id="JAGFVQ010000032">
    <property type="protein sequence ID" value="MBO4141926.1"/>
    <property type="molecule type" value="Genomic_DNA"/>
</dbReference>
<dbReference type="SUPFAM" id="SSF56112">
    <property type="entry name" value="Protein kinase-like (PK-like)"/>
    <property type="match status" value="2"/>
</dbReference>
<dbReference type="PANTHER" id="PTHR43289:SF6">
    <property type="entry name" value="SERINE_THREONINE-PROTEIN KINASE NEKL-3"/>
    <property type="match status" value="1"/>
</dbReference>
<evidence type="ECO:0000313" key="14">
    <source>
        <dbReference type="EMBL" id="MBO4141926.1"/>
    </source>
</evidence>
<comment type="similarity">
    <text evidence="3">Belongs to the protein kinase superfamily. NEK Ser/Thr protein kinase family. NIMA subfamily.</text>
</comment>
<dbReference type="PROSITE" id="PS00107">
    <property type="entry name" value="PROTEIN_KINASE_ATP"/>
    <property type="match status" value="1"/>
</dbReference>
<accession>A0AAW4JSD6</accession>
<evidence type="ECO:0000256" key="1">
    <source>
        <dbReference type="ARBA" id="ARBA00004300"/>
    </source>
</evidence>
<keyword evidence="9 11" id="KW-0067">ATP-binding</keyword>
<comment type="caution">
    <text evidence="14">The sequence shown here is derived from an EMBL/GenBank/DDBJ whole genome shotgun (WGS) entry which is preliminary data.</text>
</comment>
<keyword evidence="5" id="KW-0723">Serine/threonine-protein kinase</keyword>
<keyword evidence="7 11" id="KW-0547">Nucleotide-binding</keyword>
<protein>
    <recommendedName>
        <fullName evidence="4">non-specific serine/threonine protein kinase</fullName>
        <ecNumber evidence="4">2.7.11.1</ecNumber>
    </recommendedName>
</protein>
<dbReference type="EC" id="2.7.11.1" evidence="4"/>
<dbReference type="InterPro" id="IPR049832">
    <property type="entry name" value="BREX_PglW"/>
</dbReference>
<dbReference type="GO" id="GO:0005813">
    <property type="term" value="C:centrosome"/>
    <property type="evidence" value="ECO:0007669"/>
    <property type="project" value="UniProtKB-SubCell"/>
</dbReference>
<dbReference type="GO" id="GO:0005524">
    <property type="term" value="F:ATP binding"/>
    <property type="evidence" value="ECO:0007669"/>
    <property type="project" value="UniProtKB-UniRule"/>
</dbReference>
<feature type="binding site" evidence="11">
    <location>
        <position position="547"/>
    </location>
    <ligand>
        <name>ATP</name>
        <dbReference type="ChEBI" id="CHEBI:30616"/>
    </ligand>
</feature>
<dbReference type="Pfam" id="PF08378">
    <property type="entry name" value="NERD"/>
    <property type="match status" value="1"/>
</dbReference>
<feature type="domain" description="Protein kinase" evidence="12">
    <location>
        <begin position="518"/>
        <end position="769"/>
    </location>
</feature>
<evidence type="ECO:0000259" key="12">
    <source>
        <dbReference type="PROSITE" id="PS50011"/>
    </source>
</evidence>
<feature type="domain" description="NERD" evidence="13">
    <location>
        <begin position="18"/>
        <end position="132"/>
    </location>
</feature>
<keyword evidence="6" id="KW-0808">Transferase</keyword>
<dbReference type="PANTHER" id="PTHR43289">
    <property type="entry name" value="MITOGEN-ACTIVATED PROTEIN KINASE KINASE KINASE 20-RELATED"/>
    <property type="match status" value="1"/>
</dbReference>
<proteinExistence type="inferred from homology"/>
<dbReference type="InterPro" id="IPR011009">
    <property type="entry name" value="Kinase-like_dom_sf"/>
</dbReference>
<evidence type="ECO:0000259" key="13">
    <source>
        <dbReference type="PROSITE" id="PS50965"/>
    </source>
</evidence>
<evidence type="ECO:0000256" key="4">
    <source>
        <dbReference type="ARBA" id="ARBA00012513"/>
    </source>
</evidence>
<dbReference type="Gene3D" id="1.10.510.10">
    <property type="entry name" value="Transferase(Phosphotransferase) domain 1"/>
    <property type="match status" value="2"/>
</dbReference>
<dbReference type="GO" id="GO:0000922">
    <property type="term" value="C:spindle pole"/>
    <property type="evidence" value="ECO:0007669"/>
    <property type="project" value="UniProtKB-SubCell"/>
</dbReference>
<dbReference type="NCBIfam" id="NF033442">
    <property type="entry name" value="BREX_PglW"/>
    <property type="match status" value="1"/>
</dbReference>
<comment type="subcellular location">
    <subcellularLocation>
        <location evidence="1">Cytoplasm</location>
        <location evidence="1">Cytoskeleton</location>
        <location evidence="1">Microtubule organizing center</location>
        <location evidence="1">Centrosome</location>
    </subcellularLocation>
    <subcellularLocation>
        <location evidence="2">Cytoplasm</location>
        <location evidence="2">Cytoskeleton</location>
        <location evidence="2">Spindle pole</location>
    </subcellularLocation>
</comment>
<evidence type="ECO:0000256" key="11">
    <source>
        <dbReference type="PROSITE-ProRule" id="PRU10141"/>
    </source>
</evidence>
<evidence type="ECO:0000256" key="9">
    <source>
        <dbReference type="ARBA" id="ARBA00022840"/>
    </source>
</evidence>
<dbReference type="Pfam" id="PF00069">
    <property type="entry name" value="Pkinase"/>
    <property type="match status" value="1"/>
</dbReference>
<dbReference type="Pfam" id="PF07714">
    <property type="entry name" value="PK_Tyr_Ser-Thr"/>
    <property type="match status" value="1"/>
</dbReference>
<evidence type="ECO:0000256" key="8">
    <source>
        <dbReference type="ARBA" id="ARBA00022777"/>
    </source>
</evidence>
<evidence type="ECO:0000313" key="15">
    <source>
        <dbReference type="Proteomes" id="UP000669887"/>
    </source>
</evidence>
<sequence length="1412" mass="153054">MREDSPRWSQINASSYTWEQDGLRELASYLPDTEPFHVWANVEFVGADGSINEVDALVLTPSGLHVLELKHWQGEIRGDGTQWVRRAPSSRLIPEDNPYILANRKAKRLASLIRHYAKQQGRQSETPYVGAAVFLHARAMRAELDAIGSQHVYGLDGHPEANLASMKTFLLSPPRNPGHLVDAARARQIVELVRGAKIRPSVADRKVGQLLLHPKPFAEGLGWQDFLAGHTLDTSLVRRVRFYLTSRAAEHEVPAIRKAAEREFRLLQGIHHPGVARAHDLVEHAWGPAVVFDHQQDWVRLDQWLLRRGDALTLAQRLQLVQDLAEIIDYAHSRRLAHRALSPRAVYVGDADGPRPTLVVTDWQTGGRLAGTSQLTRLGPSSDPASLELFFDDEVRRYQAPEADRAAGMPGHRLDVFSLGALAYRIFAGAAPAAGAEELANAVRDSGLHLDAVVDGMPSELVKLVYDATRGDPGQRLPSVSRFRGDLEKVWDELTAPDPEPVTDPLSAHRGDLLDGGLEVRDRLGSGATAVALLVRRAGESRDLVLKVARDEQHEERLTAEAQTLAKLHHHQVAALVEGPVRVGGRTALLMESAGQQTLAEELRGGRLALDLLERYGRDLLDIVNYLDGQAVWHRDLKPANLAARPRPKDKQPHLCVFDFSLSSTPADQLGAGTVGYLDPFLGPPRRLRYDAAAERFAAAVVLYEMATGTLPRWGDNANPVVVSDEVTLDPAAFDPAVADRLVEFFRRALAREASARFDTVDEMTDAWRAIFQQIPQPTVTPVGPLPALVGLTRESPLAASELTARARSALERLGMHTVGELVDAEPSALTRAKGVPDATRKEVLAQRRALRAVLPGGDEPAEADDRPVAQGVEALCASLLPAKTSRNHRVLAVLLGQTPTDDGSFLRWPAQSEAARATGRSQPQISKLLAAQAKLWLADPALEAVRNEIVALLDARGAVMSAEELAQALIAARGSYTAEPKRLPQAVGLVRAAVEAELSTGGDSRVDTYRFRSSGIVLVGREPDDPASDVTAADFLEYVVELGGRAAELAGADPLPTRQRAVDELRRLPAPAGLPAVTDQRLLQLAAVGSNNRVDVNAQGQLYPVGMAAERALRLSVGTLIGQRLGPRQIRDRVLSRFPRAERVPDRPALTDLLAEAKVPLTWHPHEQVYGPPTVNTAMTGTRTATTHTPLLGLTAADEASARLAAAIERRSFLAVLAPWRRLGPARRALLARLPLTEVDVTAILLDRLRALGFPWEAIVAADNGNPQDADFRSLMDLVRHQVVPAIGEALAAVDGPALLTEAAPLARYGQLGLLQELADPTRPRAAARLLLVPARRPEPAVLDGVQLPLTSPTGQSLWLSGDWIEAAGVASGMAHDGGQPACQVGAARLRLDRRERGEGPGSPRGADADH</sequence>
<dbReference type="GO" id="GO:0004674">
    <property type="term" value="F:protein serine/threonine kinase activity"/>
    <property type="evidence" value="ECO:0007669"/>
    <property type="project" value="UniProtKB-KW"/>
</dbReference>
<keyword evidence="8 14" id="KW-0418">Kinase</keyword>
<dbReference type="InterPro" id="IPR001245">
    <property type="entry name" value="Ser-Thr/Tyr_kinase_cat_dom"/>
</dbReference>
<dbReference type="PROSITE" id="PS50011">
    <property type="entry name" value="PROTEIN_KINASE_DOM"/>
    <property type="match status" value="2"/>
</dbReference>
<evidence type="ECO:0000256" key="7">
    <source>
        <dbReference type="ARBA" id="ARBA00022741"/>
    </source>
</evidence>
<gene>
    <name evidence="14" type="primary">pglW</name>
    <name evidence="14" type="ORF">J5U46_17365</name>
</gene>
<feature type="domain" description="Protein kinase" evidence="12">
    <location>
        <begin position="211"/>
        <end position="490"/>
    </location>
</feature>
<evidence type="ECO:0000256" key="10">
    <source>
        <dbReference type="ARBA" id="ARBA00023212"/>
    </source>
</evidence>
<reference evidence="14" key="1">
    <citation type="submission" date="2021-03" db="EMBL/GenBank/DDBJ databases">
        <title>X isolated from Micromonospora tulbaghiae.</title>
        <authorList>
            <person name="Stennett H.L."/>
        </authorList>
    </citation>
    <scope>NUCLEOTIDE SEQUENCE</scope>
    <source>
        <strain evidence="14">28M1-20</strain>
    </source>
</reference>
<dbReference type="PROSITE" id="PS50965">
    <property type="entry name" value="NERD"/>
    <property type="match status" value="1"/>
</dbReference>
<dbReference type="RefSeq" id="WP_208577501.1">
    <property type="nucleotide sequence ID" value="NZ_JAGFVQ010000032.1"/>
</dbReference>